<gene>
    <name evidence="2" type="ORF">MOTC310_26955</name>
</gene>
<dbReference type="Proteomes" id="UP001355206">
    <property type="component" value="Unassembled WGS sequence"/>
</dbReference>
<accession>A0ABU7TVQ7</accession>
<organism evidence="2 3">
    <name type="scientific">Methylobacterium oryzae</name>
    <dbReference type="NCBI Taxonomy" id="334852"/>
    <lineage>
        <taxon>Bacteria</taxon>
        <taxon>Pseudomonadati</taxon>
        <taxon>Pseudomonadota</taxon>
        <taxon>Alphaproteobacteria</taxon>
        <taxon>Hyphomicrobiales</taxon>
        <taxon>Methylobacteriaceae</taxon>
        <taxon>Methylobacterium</taxon>
    </lineage>
</organism>
<keyword evidence="3" id="KW-1185">Reference proteome</keyword>
<feature type="compositionally biased region" description="Low complexity" evidence="1">
    <location>
        <begin position="14"/>
        <end position="35"/>
    </location>
</feature>
<protein>
    <submittedName>
        <fullName evidence="2">Uncharacterized protein</fullName>
    </submittedName>
</protein>
<reference evidence="2 3" key="1">
    <citation type="journal article" date="2012" name="Genet. Mol. Biol.">
        <title>Analysis of 16S rRNA and mxaF genes revealing insights into Methylobacterium niche-specific plant association.</title>
        <authorList>
            <person name="Dourado M.N."/>
            <person name="Andreote F.D."/>
            <person name="Dini-Andreote F."/>
            <person name="Conti R."/>
            <person name="Araujo J.M."/>
            <person name="Araujo W.L."/>
        </authorList>
    </citation>
    <scope>NUCLEOTIDE SEQUENCE [LARGE SCALE GENOMIC DNA]</scope>
    <source>
        <strain evidence="2 3">TC3-10</strain>
    </source>
</reference>
<feature type="region of interest" description="Disordered" evidence="1">
    <location>
        <begin position="1"/>
        <end position="65"/>
    </location>
</feature>
<comment type="caution">
    <text evidence="2">The sequence shown here is derived from an EMBL/GenBank/DDBJ whole genome shotgun (WGS) entry which is preliminary data.</text>
</comment>
<dbReference type="EMBL" id="MLCA01000014">
    <property type="protein sequence ID" value="MEE7493867.1"/>
    <property type="molecule type" value="Genomic_DNA"/>
</dbReference>
<proteinExistence type="predicted"/>
<evidence type="ECO:0000313" key="2">
    <source>
        <dbReference type="EMBL" id="MEE7493867.1"/>
    </source>
</evidence>
<sequence>MSSGLPTRAAPQSRRGPTGRTRPPRVAGEDQAAQADDPDGPGRPLAGAVTGVSAPLSAAMGERGL</sequence>
<evidence type="ECO:0000256" key="1">
    <source>
        <dbReference type="SAM" id="MobiDB-lite"/>
    </source>
</evidence>
<evidence type="ECO:0000313" key="3">
    <source>
        <dbReference type="Proteomes" id="UP001355206"/>
    </source>
</evidence>
<name>A0ABU7TVQ7_9HYPH</name>